<dbReference type="OrthoDB" id="6159259at2759"/>
<evidence type="ECO:0000313" key="3">
    <source>
        <dbReference type="EMBL" id="PRP77021.1"/>
    </source>
</evidence>
<dbReference type="SUPFAM" id="SSF68906">
    <property type="entry name" value="SAP domain"/>
    <property type="match status" value="1"/>
</dbReference>
<sequence length="84" mass="9384">MFTRAEKGSTEESENHSDGDADGDTDDHSEEEQSEEDEDSLIEDLSKLRIVDLRAELKKRKQPVGGLKAELVARLAKARQNDAE</sequence>
<evidence type="ECO:0000256" key="1">
    <source>
        <dbReference type="SAM" id="MobiDB-lite"/>
    </source>
</evidence>
<accession>A0A2P6MZ83</accession>
<reference evidence="3 4" key="1">
    <citation type="journal article" date="2018" name="Genome Biol. Evol.">
        <title>Multiple Roots of Fruiting Body Formation in Amoebozoa.</title>
        <authorList>
            <person name="Hillmann F."/>
            <person name="Forbes G."/>
            <person name="Novohradska S."/>
            <person name="Ferling I."/>
            <person name="Riege K."/>
            <person name="Groth M."/>
            <person name="Westermann M."/>
            <person name="Marz M."/>
            <person name="Spaller T."/>
            <person name="Winckler T."/>
            <person name="Schaap P."/>
            <person name="Glockner G."/>
        </authorList>
    </citation>
    <scope>NUCLEOTIDE SEQUENCE [LARGE SCALE GENOMIC DNA]</scope>
    <source>
        <strain evidence="3 4">Jena</strain>
    </source>
</reference>
<dbReference type="InParanoid" id="A0A2P6MZ83"/>
<dbReference type="Gene3D" id="1.10.720.30">
    <property type="entry name" value="SAP domain"/>
    <property type="match status" value="1"/>
</dbReference>
<dbReference type="Pfam" id="PF02037">
    <property type="entry name" value="SAP"/>
    <property type="match status" value="1"/>
</dbReference>
<dbReference type="InterPro" id="IPR036361">
    <property type="entry name" value="SAP_dom_sf"/>
</dbReference>
<evidence type="ECO:0000259" key="2">
    <source>
        <dbReference type="PROSITE" id="PS50800"/>
    </source>
</evidence>
<feature type="region of interest" description="Disordered" evidence="1">
    <location>
        <begin position="1"/>
        <end position="43"/>
    </location>
</feature>
<keyword evidence="4" id="KW-1185">Reference proteome</keyword>
<gene>
    <name evidence="3" type="ORF">PROFUN_15111</name>
</gene>
<dbReference type="InterPro" id="IPR003034">
    <property type="entry name" value="SAP_dom"/>
</dbReference>
<dbReference type="PROSITE" id="PS50800">
    <property type="entry name" value="SAP"/>
    <property type="match status" value="1"/>
</dbReference>
<feature type="compositionally biased region" description="Acidic residues" evidence="1">
    <location>
        <begin position="20"/>
        <end position="42"/>
    </location>
</feature>
<dbReference type="AlphaFoldDB" id="A0A2P6MZ83"/>
<protein>
    <recommendedName>
        <fullName evidence="2">SAP domain-containing protein</fullName>
    </recommendedName>
</protein>
<proteinExistence type="predicted"/>
<name>A0A2P6MZ83_9EUKA</name>
<evidence type="ECO:0000313" key="4">
    <source>
        <dbReference type="Proteomes" id="UP000241769"/>
    </source>
</evidence>
<dbReference type="SMART" id="SM00513">
    <property type="entry name" value="SAP"/>
    <property type="match status" value="1"/>
</dbReference>
<feature type="compositionally biased region" description="Basic and acidic residues" evidence="1">
    <location>
        <begin position="1"/>
        <end position="19"/>
    </location>
</feature>
<feature type="domain" description="SAP" evidence="2">
    <location>
        <begin position="45"/>
        <end position="79"/>
    </location>
</feature>
<comment type="caution">
    <text evidence="3">The sequence shown here is derived from an EMBL/GenBank/DDBJ whole genome shotgun (WGS) entry which is preliminary data.</text>
</comment>
<dbReference type="EMBL" id="MDYQ01000286">
    <property type="protein sequence ID" value="PRP77021.1"/>
    <property type="molecule type" value="Genomic_DNA"/>
</dbReference>
<dbReference type="Proteomes" id="UP000241769">
    <property type="component" value="Unassembled WGS sequence"/>
</dbReference>
<organism evidence="3 4">
    <name type="scientific">Planoprotostelium fungivorum</name>
    <dbReference type="NCBI Taxonomy" id="1890364"/>
    <lineage>
        <taxon>Eukaryota</taxon>
        <taxon>Amoebozoa</taxon>
        <taxon>Evosea</taxon>
        <taxon>Variosea</taxon>
        <taxon>Cavosteliida</taxon>
        <taxon>Cavosteliaceae</taxon>
        <taxon>Planoprotostelium</taxon>
    </lineage>
</organism>